<dbReference type="InterPro" id="IPR036291">
    <property type="entry name" value="NAD(P)-bd_dom_sf"/>
</dbReference>
<dbReference type="EC" id="1.1.1.18" evidence="4"/>
<feature type="domain" description="GFO/IDH/MocA-like oxidoreductase" evidence="3">
    <location>
        <begin position="141"/>
        <end position="279"/>
    </location>
</feature>
<proteinExistence type="predicted"/>
<dbReference type="Pfam" id="PF01408">
    <property type="entry name" value="GFO_IDH_MocA"/>
    <property type="match status" value="1"/>
</dbReference>
<evidence type="ECO:0000256" key="1">
    <source>
        <dbReference type="ARBA" id="ARBA00023002"/>
    </source>
</evidence>
<dbReference type="InterPro" id="IPR055170">
    <property type="entry name" value="GFO_IDH_MocA-like_dom"/>
</dbReference>
<accession>A0A7T1F3E7</accession>
<dbReference type="Proteomes" id="UP000594463">
    <property type="component" value="Chromosome"/>
</dbReference>
<evidence type="ECO:0000313" key="5">
    <source>
        <dbReference type="Proteomes" id="UP000594463"/>
    </source>
</evidence>
<evidence type="ECO:0000259" key="3">
    <source>
        <dbReference type="Pfam" id="PF22725"/>
    </source>
</evidence>
<dbReference type="GO" id="GO:0050112">
    <property type="term" value="F:inositol 2-dehydrogenase (NAD+) activity"/>
    <property type="evidence" value="ECO:0007669"/>
    <property type="project" value="UniProtKB-EC"/>
</dbReference>
<dbReference type="EMBL" id="CP065383">
    <property type="protein sequence ID" value="QPM69008.1"/>
    <property type="molecule type" value="Genomic_DNA"/>
</dbReference>
<dbReference type="Pfam" id="PF22725">
    <property type="entry name" value="GFO_IDH_MocA_C3"/>
    <property type="match status" value="1"/>
</dbReference>
<reference evidence="4 5" key="1">
    <citation type="journal article" date="2021" name="Nat. Commun.">
        <title>Isolation of a member of the candidate phylum Atribacteria reveals a unique cell membrane structure.</title>
        <authorList>
            <person name="Taiki K."/>
            <person name="Nobu M.K."/>
            <person name="Kusada H."/>
            <person name="Meng X.-Y."/>
            <person name="Hosoki N."/>
            <person name="Uematsu K."/>
            <person name="Yoshioka H."/>
            <person name="Kamagata Y."/>
            <person name="Tamaki H."/>
        </authorList>
    </citation>
    <scope>NUCLEOTIDE SEQUENCE [LARGE SCALE GENOMIC DNA]</scope>
    <source>
        <strain evidence="4 5">RT761</strain>
    </source>
</reference>
<evidence type="ECO:0000313" key="4">
    <source>
        <dbReference type="EMBL" id="QPM69008.1"/>
    </source>
</evidence>
<dbReference type="Gene3D" id="3.30.360.10">
    <property type="entry name" value="Dihydrodipicolinate Reductase, domain 2"/>
    <property type="match status" value="1"/>
</dbReference>
<dbReference type="PANTHER" id="PTHR43818">
    <property type="entry name" value="BCDNA.GH03377"/>
    <property type="match status" value="1"/>
</dbReference>
<dbReference type="PANTHER" id="PTHR43818:SF11">
    <property type="entry name" value="BCDNA.GH03377"/>
    <property type="match status" value="1"/>
</dbReference>
<keyword evidence="1 4" id="KW-0560">Oxidoreductase</keyword>
<keyword evidence="5" id="KW-1185">Reference proteome</keyword>
<gene>
    <name evidence="4" type="primary">idhA</name>
    <name evidence="4" type="ORF">RT761_02236</name>
</gene>
<dbReference type="InterPro" id="IPR000683">
    <property type="entry name" value="Gfo/Idh/MocA-like_OxRdtase_N"/>
</dbReference>
<evidence type="ECO:0000259" key="2">
    <source>
        <dbReference type="Pfam" id="PF01408"/>
    </source>
</evidence>
<feature type="domain" description="Gfo/Idh/MocA-like oxidoreductase N-terminal" evidence="2">
    <location>
        <begin position="5"/>
        <end position="129"/>
    </location>
</feature>
<sequence length="379" mass="43639">MKKIGIALIGYNLMGRVHSRAYQDVKMLFSPPILPVRKVICGRSKQLVQDAQEKLEWQNFETNWEDAIKREDIDIVDICTPVYLHKDIALKAAELGKHIICEKPMAMNSIEAIQMLKVAEKNKVKHMVMFNYRKVPAISLAYQLIQEGRIGKIYHFRAHYLQDWLIDPSFPIYWRLKQNQAGSGVSGDLGSHIIDLARFLVGEIKEVVGAEEIFINERELIDDQGSRTGSMGKVDVEEATLFLSRFENGALGTFEVSRMANGRKNYEFLEINGSNGSIVFNFERMNELQFFSKEDPSHIQGFKNILVTEKHHPYMKNWWHAGLVIGYEEPFVHNINDFLISIDKNTNPEPNFLDGLRTHQVLDAIKKSVQERCWITVDK</sequence>
<protein>
    <submittedName>
        <fullName evidence="4">Inositol 2-dehydrogenase</fullName>
        <ecNumber evidence="4">1.1.1.18</ecNumber>
    </submittedName>
</protein>
<dbReference type="KEGG" id="alam:RT761_02236"/>
<dbReference type="InterPro" id="IPR050463">
    <property type="entry name" value="Gfo/Idh/MocA_oxidrdct_glycsds"/>
</dbReference>
<dbReference type="Gene3D" id="3.40.50.720">
    <property type="entry name" value="NAD(P)-binding Rossmann-like Domain"/>
    <property type="match status" value="1"/>
</dbReference>
<organism evidence="4 5">
    <name type="scientific">Atribacter laminatus</name>
    <dbReference type="NCBI Taxonomy" id="2847778"/>
    <lineage>
        <taxon>Bacteria</taxon>
        <taxon>Pseudomonadati</taxon>
        <taxon>Atribacterota</taxon>
        <taxon>Atribacteria</taxon>
        <taxon>Atribacterales</taxon>
        <taxon>Atribacteraceae</taxon>
        <taxon>Atribacter</taxon>
    </lineage>
</organism>
<name>A0A7T1F3E7_ATRLM</name>
<dbReference type="AlphaFoldDB" id="A0A7T1F3E7"/>
<dbReference type="GO" id="GO:0000166">
    <property type="term" value="F:nucleotide binding"/>
    <property type="evidence" value="ECO:0007669"/>
    <property type="project" value="InterPro"/>
</dbReference>
<dbReference type="SUPFAM" id="SSF51735">
    <property type="entry name" value="NAD(P)-binding Rossmann-fold domains"/>
    <property type="match status" value="1"/>
</dbReference>
<dbReference type="RefSeq" id="WP_218111497.1">
    <property type="nucleotide sequence ID" value="NZ_CP065383.1"/>
</dbReference>
<dbReference type="SUPFAM" id="SSF55347">
    <property type="entry name" value="Glyceraldehyde-3-phosphate dehydrogenase-like, C-terminal domain"/>
    <property type="match status" value="1"/>
</dbReference>